<evidence type="ECO:0000256" key="1">
    <source>
        <dbReference type="ARBA" id="ARBA00022801"/>
    </source>
</evidence>
<dbReference type="Proteomes" id="UP000253551">
    <property type="component" value="Unassembled WGS sequence"/>
</dbReference>
<accession>A0A367KHW3</accession>
<proteinExistence type="predicted"/>
<gene>
    <name evidence="3" type="ORF">CU098_008837</name>
</gene>
<dbReference type="EMBL" id="PJQM01001673">
    <property type="protein sequence ID" value="RCI01767.1"/>
    <property type="molecule type" value="Genomic_DNA"/>
</dbReference>
<evidence type="ECO:0000313" key="4">
    <source>
        <dbReference type="Proteomes" id="UP000253551"/>
    </source>
</evidence>
<dbReference type="InterPro" id="IPR015797">
    <property type="entry name" value="NUDIX_hydrolase-like_dom_sf"/>
</dbReference>
<dbReference type="OrthoDB" id="10249920at2759"/>
<keyword evidence="1" id="KW-0378">Hydrolase</keyword>
<dbReference type="AlphaFoldDB" id="A0A367KHW3"/>
<dbReference type="GO" id="GO:0019693">
    <property type="term" value="P:ribose phosphate metabolic process"/>
    <property type="evidence" value="ECO:0007669"/>
    <property type="project" value="TreeGrafter"/>
</dbReference>
<dbReference type="PANTHER" id="PTHR11839">
    <property type="entry name" value="UDP/ADP-SUGAR PYROPHOSPHATASE"/>
    <property type="match status" value="1"/>
</dbReference>
<dbReference type="STRING" id="4846.A0A367KHW3"/>
<dbReference type="SUPFAM" id="SSF55811">
    <property type="entry name" value="Nudix"/>
    <property type="match status" value="1"/>
</dbReference>
<name>A0A367KHW3_RHIST</name>
<evidence type="ECO:0000259" key="2">
    <source>
        <dbReference type="PROSITE" id="PS51462"/>
    </source>
</evidence>
<sequence length="213" mass="24308">MQSMSQGKKLIPIKTLKPIHSLGEGNWLQLERLDFKDDQGIQRSWERCLRKKSQASKIDAVDIHAIILKPEPELLLVIQYRPALERYCIEFPSGLVDPEDKDPIISAQRELKEETGYFVPQEKMSIIKSPLAYEPGLTNSCCYVVKAMIDQDNTSIIPEREADEWSLQTICLPLKGLLRHLLELEKFHQGQLVIDSRLYSLASGLAYSSELTL</sequence>
<dbReference type="Gene3D" id="3.90.79.10">
    <property type="entry name" value="Nucleoside Triphosphate Pyrophosphohydrolase"/>
    <property type="match status" value="1"/>
</dbReference>
<organism evidence="3 4">
    <name type="scientific">Rhizopus stolonifer</name>
    <name type="common">Rhizopus nigricans</name>
    <dbReference type="NCBI Taxonomy" id="4846"/>
    <lineage>
        <taxon>Eukaryota</taxon>
        <taxon>Fungi</taxon>
        <taxon>Fungi incertae sedis</taxon>
        <taxon>Mucoromycota</taxon>
        <taxon>Mucoromycotina</taxon>
        <taxon>Mucoromycetes</taxon>
        <taxon>Mucorales</taxon>
        <taxon>Mucorineae</taxon>
        <taxon>Rhizopodaceae</taxon>
        <taxon>Rhizopus</taxon>
    </lineage>
</organism>
<evidence type="ECO:0000313" key="3">
    <source>
        <dbReference type="EMBL" id="RCI01767.1"/>
    </source>
</evidence>
<comment type="caution">
    <text evidence="3">The sequence shown here is derived from an EMBL/GenBank/DDBJ whole genome shotgun (WGS) entry which is preliminary data.</text>
</comment>
<reference evidence="3 4" key="1">
    <citation type="journal article" date="2018" name="G3 (Bethesda)">
        <title>Phylogenetic and Phylogenomic Definition of Rhizopus Species.</title>
        <authorList>
            <person name="Gryganskyi A.P."/>
            <person name="Golan J."/>
            <person name="Dolatabadi S."/>
            <person name="Mondo S."/>
            <person name="Robb S."/>
            <person name="Idnurm A."/>
            <person name="Muszewska A."/>
            <person name="Steczkiewicz K."/>
            <person name="Masonjones S."/>
            <person name="Liao H.L."/>
            <person name="Gajdeczka M.T."/>
            <person name="Anike F."/>
            <person name="Vuek A."/>
            <person name="Anishchenko I.M."/>
            <person name="Voigt K."/>
            <person name="de Hoog G.S."/>
            <person name="Smith M.E."/>
            <person name="Heitman J."/>
            <person name="Vilgalys R."/>
            <person name="Stajich J.E."/>
        </authorList>
    </citation>
    <scope>NUCLEOTIDE SEQUENCE [LARGE SCALE GENOMIC DNA]</scope>
    <source>
        <strain evidence="3 4">LSU 92-RS-03</strain>
    </source>
</reference>
<dbReference type="PANTHER" id="PTHR11839:SF1">
    <property type="entry name" value="ADP-SUGAR PYROPHOSPHATASE"/>
    <property type="match status" value="1"/>
</dbReference>
<dbReference type="Pfam" id="PF00293">
    <property type="entry name" value="NUDIX"/>
    <property type="match status" value="1"/>
</dbReference>
<feature type="domain" description="Nudix hydrolase" evidence="2">
    <location>
        <begin position="56"/>
        <end position="195"/>
    </location>
</feature>
<dbReference type="GO" id="GO:0006753">
    <property type="term" value="P:nucleoside phosphate metabolic process"/>
    <property type="evidence" value="ECO:0007669"/>
    <property type="project" value="TreeGrafter"/>
</dbReference>
<keyword evidence="4" id="KW-1185">Reference proteome</keyword>
<dbReference type="PROSITE" id="PS51462">
    <property type="entry name" value="NUDIX"/>
    <property type="match status" value="1"/>
</dbReference>
<protein>
    <recommendedName>
        <fullName evidence="2">Nudix hydrolase domain-containing protein</fullName>
    </recommendedName>
</protein>
<dbReference type="GO" id="GO:0016787">
    <property type="term" value="F:hydrolase activity"/>
    <property type="evidence" value="ECO:0007669"/>
    <property type="project" value="UniProtKB-KW"/>
</dbReference>
<dbReference type="InterPro" id="IPR000086">
    <property type="entry name" value="NUDIX_hydrolase_dom"/>
</dbReference>